<feature type="region of interest" description="Disordered" evidence="1">
    <location>
        <begin position="24"/>
        <end position="43"/>
    </location>
</feature>
<sequence length="98" mass="11560">MRKSVNWLVNDTHIVIYDHKDRKIKQHKNEEDADEESEEDEGELLDFDVMTEIIDSEKQAIKNLLMTSQIRRRNMAEVILKALKRMSIMNDFSGIIPD</sequence>
<gene>
    <name evidence="2" type="ORF">NCTC10308_02869</name>
</gene>
<protein>
    <submittedName>
        <fullName evidence="2">Uncharacterized protein</fullName>
    </submittedName>
</protein>
<dbReference type="EMBL" id="UFRV01000006">
    <property type="protein sequence ID" value="SUT98501.1"/>
    <property type="molecule type" value="Genomic_DNA"/>
</dbReference>
<dbReference type="Proteomes" id="UP000254227">
    <property type="component" value="Unassembled WGS sequence"/>
</dbReference>
<evidence type="ECO:0000313" key="3">
    <source>
        <dbReference type="Proteomes" id="UP000254227"/>
    </source>
</evidence>
<proteinExistence type="predicted"/>
<organism evidence="2 3">
    <name type="scientific">Acinetobacter johnsonii</name>
    <dbReference type="NCBI Taxonomy" id="40214"/>
    <lineage>
        <taxon>Bacteria</taxon>
        <taxon>Pseudomonadati</taxon>
        <taxon>Pseudomonadota</taxon>
        <taxon>Gammaproteobacteria</taxon>
        <taxon>Moraxellales</taxon>
        <taxon>Moraxellaceae</taxon>
        <taxon>Acinetobacter</taxon>
    </lineage>
</organism>
<feature type="compositionally biased region" description="Acidic residues" evidence="1">
    <location>
        <begin position="31"/>
        <end position="43"/>
    </location>
</feature>
<reference evidence="2 3" key="1">
    <citation type="submission" date="2018-06" db="EMBL/GenBank/DDBJ databases">
        <authorList>
            <consortium name="Pathogen Informatics"/>
            <person name="Doyle S."/>
        </authorList>
    </citation>
    <scope>NUCLEOTIDE SEQUENCE [LARGE SCALE GENOMIC DNA]</scope>
    <source>
        <strain evidence="2 3">NCTC10308</strain>
    </source>
</reference>
<accession>A0A380U7Y0</accession>
<evidence type="ECO:0000256" key="1">
    <source>
        <dbReference type="SAM" id="MobiDB-lite"/>
    </source>
</evidence>
<name>A0A380U7Y0_ACIJO</name>
<dbReference type="AlphaFoldDB" id="A0A380U7Y0"/>
<evidence type="ECO:0000313" key="2">
    <source>
        <dbReference type="EMBL" id="SUT98501.1"/>
    </source>
</evidence>